<dbReference type="Pfam" id="PF08973">
    <property type="entry name" value="TM1506"/>
    <property type="match status" value="1"/>
</dbReference>
<dbReference type="InterPro" id="IPR015067">
    <property type="entry name" value="DUF1893_TM1506-like"/>
</dbReference>
<evidence type="ECO:0000256" key="1">
    <source>
        <dbReference type="SAM" id="MobiDB-lite"/>
    </source>
</evidence>
<protein>
    <recommendedName>
        <fullName evidence="4">DUF1893 domain-containing protein</fullName>
    </recommendedName>
</protein>
<dbReference type="InterPro" id="IPR037081">
    <property type="entry name" value="Hyp_TM1506"/>
</dbReference>
<evidence type="ECO:0000313" key="3">
    <source>
        <dbReference type="Proteomes" id="UP000287470"/>
    </source>
</evidence>
<dbReference type="OrthoDB" id="3233224at2"/>
<dbReference type="Proteomes" id="UP000287470">
    <property type="component" value="Unassembled WGS sequence"/>
</dbReference>
<dbReference type="AlphaFoldDB" id="A0A430FR91"/>
<feature type="compositionally biased region" description="Pro residues" evidence="1">
    <location>
        <begin position="32"/>
        <end position="41"/>
    </location>
</feature>
<proteinExistence type="predicted"/>
<evidence type="ECO:0000313" key="2">
    <source>
        <dbReference type="EMBL" id="RSX55345.1"/>
    </source>
</evidence>
<gene>
    <name evidence="2" type="ORF">D2E24_1360</name>
</gene>
<feature type="compositionally biased region" description="Low complexity" evidence="1">
    <location>
        <begin position="9"/>
        <end position="31"/>
    </location>
</feature>
<accession>A0A430FR91</accession>
<feature type="region of interest" description="Disordered" evidence="1">
    <location>
        <begin position="1"/>
        <end position="44"/>
    </location>
</feature>
<comment type="caution">
    <text evidence="2">The sequence shown here is derived from an EMBL/GenBank/DDBJ whole genome shotgun (WGS) entry which is preliminary data.</text>
</comment>
<dbReference type="EMBL" id="QXGK01000013">
    <property type="protein sequence ID" value="RSX55345.1"/>
    <property type="molecule type" value="Genomic_DNA"/>
</dbReference>
<evidence type="ECO:0008006" key="4">
    <source>
        <dbReference type="Google" id="ProtNLM"/>
    </source>
</evidence>
<dbReference type="RefSeq" id="WP_125968622.1">
    <property type="nucleotide sequence ID" value="NZ_QXGK01000013.1"/>
</dbReference>
<dbReference type="Gene3D" id="3.40.140.30">
    <property type="entry name" value="Hypothetical protein TM1506"/>
    <property type="match status" value="1"/>
</dbReference>
<organism evidence="2 3">
    <name type="scientific">Bifidobacterium samirii</name>
    <dbReference type="NCBI Taxonomy" id="2306974"/>
    <lineage>
        <taxon>Bacteria</taxon>
        <taxon>Bacillati</taxon>
        <taxon>Actinomycetota</taxon>
        <taxon>Actinomycetes</taxon>
        <taxon>Bifidobacteriales</taxon>
        <taxon>Bifidobacteriaceae</taxon>
        <taxon>Bifidobacterium</taxon>
    </lineage>
</organism>
<reference evidence="2 3" key="1">
    <citation type="submission" date="2018-09" db="EMBL/GenBank/DDBJ databases">
        <title>Characterization of the phylogenetic diversity of five novel species belonging to the genus Bifidobacterium.</title>
        <authorList>
            <person name="Lugli G.A."/>
            <person name="Duranti S."/>
            <person name="Milani C."/>
        </authorList>
    </citation>
    <scope>NUCLEOTIDE SEQUENCE [LARGE SCALE GENOMIC DNA]</scope>
    <source>
        <strain evidence="2 3">2033B</strain>
    </source>
</reference>
<dbReference type="GO" id="GO:0003824">
    <property type="term" value="F:catalytic activity"/>
    <property type="evidence" value="ECO:0007669"/>
    <property type="project" value="InterPro"/>
</dbReference>
<keyword evidence="3" id="KW-1185">Reference proteome</keyword>
<sequence length="190" mass="18796">MSDTTTIQPAPAVPSAVASPDGTAAPTAGPATAPPTVPSADPPSDLTRAIAVLAADATLGCVACRTGDDGVTATLTGSGRGVRPLLQWLADGVRLDGFAAADRVVGKGAALLYARLGAAAVHARTMSESGRDALAAHGIAASWDVLVPTILNRAGDGMCPIERSVAGIEDPDEAEPAIRAAVAVLMAARG</sequence>
<name>A0A430FR91_9BIFI</name>
<dbReference type="SUPFAM" id="SSF53927">
    <property type="entry name" value="Cytidine deaminase-like"/>
    <property type="match status" value="1"/>
</dbReference>
<dbReference type="InterPro" id="IPR016193">
    <property type="entry name" value="Cytidine_deaminase-like"/>
</dbReference>